<name>Q027K5_SOLUE</name>
<gene>
    <name evidence="1" type="ordered locus">Acid_1812</name>
</gene>
<organism evidence="1">
    <name type="scientific">Solibacter usitatus (strain Ellin6076)</name>
    <dbReference type="NCBI Taxonomy" id="234267"/>
    <lineage>
        <taxon>Bacteria</taxon>
        <taxon>Pseudomonadati</taxon>
        <taxon>Acidobacteriota</taxon>
        <taxon>Terriglobia</taxon>
        <taxon>Bryobacterales</taxon>
        <taxon>Solibacteraceae</taxon>
        <taxon>Candidatus Solibacter</taxon>
    </lineage>
</organism>
<dbReference type="HOGENOM" id="CLU_1554265_0_0_0"/>
<dbReference type="InParanoid" id="Q027K5"/>
<dbReference type="STRING" id="234267.Acid_1812"/>
<protein>
    <submittedName>
        <fullName evidence="1">Uncharacterized protein</fullName>
    </submittedName>
</protein>
<sequence>MRHVLAMMSDYTCSETISRSIGDGTPLRMKTLERVRLQVGIIAGKELFSWPGTASFERDDPHAIVGGGLTGTGDFGGFSRAVFGSDSTVMTSGEEEVRAGMRAILFRYSIPRSASGYVLRSGSHSAIVDYGGSFWVDPESGRVTALEVEADSRRNQIPADLDMFDVKTLLEF</sequence>
<reference evidence="1" key="1">
    <citation type="submission" date="2006-10" db="EMBL/GenBank/DDBJ databases">
        <title>Complete sequence of Solibacter usitatus Ellin6076.</title>
        <authorList>
            <consortium name="US DOE Joint Genome Institute"/>
            <person name="Copeland A."/>
            <person name="Lucas S."/>
            <person name="Lapidus A."/>
            <person name="Barry K."/>
            <person name="Detter J.C."/>
            <person name="Glavina del Rio T."/>
            <person name="Hammon N."/>
            <person name="Israni S."/>
            <person name="Dalin E."/>
            <person name="Tice H."/>
            <person name="Pitluck S."/>
            <person name="Thompson L.S."/>
            <person name="Brettin T."/>
            <person name="Bruce D."/>
            <person name="Han C."/>
            <person name="Tapia R."/>
            <person name="Gilna P."/>
            <person name="Schmutz J."/>
            <person name="Larimer F."/>
            <person name="Land M."/>
            <person name="Hauser L."/>
            <person name="Kyrpides N."/>
            <person name="Mikhailova N."/>
            <person name="Janssen P.H."/>
            <person name="Kuske C.R."/>
            <person name="Richardson P."/>
        </authorList>
    </citation>
    <scope>NUCLEOTIDE SEQUENCE</scope>
    <source>
        <strain evidence="1">Ellin6076</strain>
    </source>
</reference>
<proteinExistence type="predicted"/>
<dbReference type="EMBL" id="CP000473">
    <property type="protein sequence ID" value="ABJ82802.1"/>
    <property type="molecule type" value="Genomic_DNA"/>
</dbReference>
<dbReference type="AlphaFoldDB" id="Q027K5"/>
<evidence type="ECO:0000313" key="1">
    <source>
        <dbReference type="EMBL" id="ABJ82802.1"/>
    </source>
</evidence>
<accession>Q027K5</accession>
<dbReference type="KEGG" id="sus:Acid_1812"/>